<feature type="region of interest" description="Disordered" evidence="1">
    <location>
        <begin position="385"/>
        <end position="407"/>
    </location>
</feature>
<feature type="compositionally biased region" description="Gly residues" evidence="1">
    <location>
        <begin position="387"/>
        <end position="407"/>
    </location>
</feature>
<comment type="caution">
    <text evidence="2">The sequence shown here is derived from an EMBL/GenBank/DDBJ whole genome shotgun (WGS) entry which is preliminary data.</text>
</comment>
<name>A0A9X1UUW3_9FLAO</name>
<evidence type="ECO:0000313" key="3">
    <source>
        <dbReference type="Proteomes" id="UP001139344"/>
    </source>
</evidence>
<gene>
    <name evidence="2" type="ORF">LU635_04035</name>
</gene>
<organism evidence="2 3">
    <name type="scientific">Christiangramia crocea</name>
    <dbReference type="NCBI Taxonomy" id="2904124"/>
    <lineage>
        <taxon>Bacteria</taxon>
        <taxon>Pseudomonadati</taxon>
        <taxon>Bacteroidota</taxon>
        <taxon>Flavobacteriia</taxon>
        <taxon>Flavobacteriales</taxon>
        <taxon>Flavobacteriaceae</taxon>
        <taxon>Christiangramia</taxon>
    </lineage>
</organism>
<evidence type="ECO:0000256" key="1">
    <source>
        <dbReference type="SAM" id="MobiDB-lite"/>
    </source>
</evidence>
<dbReference type="AlphaFoldDB" id="A0A9X1UUW3"/>
<accession>A0A9X1UUW3</accession>
<evidence type="ECO:0000313" key="2">
    <source>
        <dbReference type="EMBL" id="MCG9970797.1"/>
    </source>
</evidence>
<reference evidence="2" key="1">
    <citation type="submission" date="2021-12" db="EMBL/GenBank/DDBJ databases">
        <title>Description of Gramella crocea sp. nov., a new bacterium isolated from activated sludge.</title>
        <authorList>
            <person name="Zhang X."/>
        </authorList>
    </citation>
    <scope>NUCLEOTIDE SEQUENCE</scope>
    <source>
        <strain evidence="2">YB25</strain>
    </source>
</reference>
<protein>
    <submittedName>
        <fullName evidence="2">Uncharacterized protein</fullName>
    </submittedName>
</protein>
<dbReference type="RefSeq" id="WP_240096439.1">
    <property type="nucleotide sequence ID" value="NZ_JAJSON010000012.1"/>
</dbReference>
<dbReference type="PROSITE" id="PS51257">
    <property type="entry name" value="PROKAR_LIPOPROTEIN"/>
    <property type="match status" value="1"/>
</dbReference>
<proteinExistence type="predicted"/>
<dbReference type="EMBL" id="JAJSON010000012">
    <property type="protein sequence ID" value="MCG9970797.1"/>
    <property type="molecule type" value="Genomic_DNA"/>
</dbReference>
<sequence>MKFFNTFRKTAILAMLMIFFTGCEKEELNQEQFEYQTTEAFLKVKAPAVESAGNNLSFPVIWAEGIAKTLRTPPANATDGLQLEGVWWYVWGEEPIDPASPIFSCEPNPVNPLLCLDQTQIDLNDPGLFKAFVQKDALNFWEAFNANAEEPVYVDFIDWGDNLESIDWTLKSQVRTELVLYEVMPAPVLQYPMRHVTGWGITEVHGLQTDLDGNIQFDNAPGDQATVYSTHTRLTIQKLNIDRDDPLMDQLEWDAANSMWIDNVEDEVLVINQPLLSNAIHEAADGPGYFNAEVNVKGKIMYGFTWDMKKLNEGSGDYRITYSFDASAPSSAGLNTFFTESTEIILPLEEEEEISLESEEEVKGGTGILDVSQNLTYMDIRIVERSTGGGGGGNNGGNNGSGNGPKN</sequence>
<keyword evidence="3" id="KW-1185">Reference proteome</keyword>
<dbReference type="Proteomes" id="UP001139344">
    <property type="component" value="Unassembled WGS sequence"/>
</dbReference>